<feature type="binding site" evidence="2">
    <location>
        <position position="212"/>
    </location>
    <ligand>
        <name>Mg(2+)</name>
        <dbReference type="ChEBI" id="CHEBI:18420"/>
        <label>3</label>
    </ligand>
</feature>
<feature type="domain" description="PurM-like N-terminal" evidence="4">
    <location>
        <begin position="27"/>
        <end position="138"/>
    </location>
</feature>
<feature type="binding site" evidence="2">
    <location>
        <position position="29"/>
    </location>
    <ligand>
        <name>Mg(2+)</name>
        <dbReference type="ChEBI" id="CHEBI:18420"/>
        <label>3</label>
    </ligand>
</feature>
<keyword evidence="2" id="KW-0479">Metal-binding</keyword>
<evidence type="ECO:0000259" key="5">
    <source>
        <dbReference type="Pfam" id="PF02769"/>
    </source>
</evidence>
<dbReference type="Proteomes" id="UP000677668">
    <property type="component" value="Chromosome 1"/>
</dbReference>
<dbReference type="Pfam" id="PF02769">
    <property type="entry name" value="AIRS_C"/>
    <property type="match status" value="1"/>
</dbReference>
<keyword evidence="2" id="KW-0460">Magnesium</keyword>
<protein>
    <recommendedName>
        <fullName evidence="2">Thiamine-monophosphate kinase</fullName>
        <shortName evidence="2">TMP kinase</shortName>
        <shortName evidence="2">Thiamine-phosphate kinase</shortName>
        <ecNumber evidence="2">2.7.4.16</ecNumber>
    </recommendedName>
</protein>
<dbReference type="GO" id="GO:0009030">
    <property type="term" value="F:thiamine-phosphate kinase activity"/>
    <property type="evidence" value="ECO:0007669"/>
    <property type="project" value="UniProtKB-EC"/>
</dbReference>
<evidence type="ECO:0000256" key="2">
    <source>
        <dbReference type="HAMAP-Rule" id="MF_02128"/>
    </source>
</evidence>
<dbReference type="PANTHER" id="PTHR30270:SF0">
    <property type="entry name" value="THIAMINE-MONOPHOSPHATE KINASE"/>
    <property type="match status" value="1"/>
</dbReference>
<feature type="binding site" evidence="2">
    <location>
        <position position="29"/>
    </location>
    <ligand>
        <name>Mg(2+)</name>
        <dbReference type="ChEBI" id="CHEBI:18420"/>
        <label>4</label>
    </ligand>
</feature>
<dbReference type="EC" id="2.7.4.16" evidence="2"/>
<dbReference type="InterPro" id="IPR006283">
    <property type="entry name" value="ThiL-like"/>
</dbReference>
<feature type="binding site" evidence="2">
    <location>
        <position position="46"/>
    </location>
    <ligand>
        <name>Mg(2+)</name>
        <dbReference type="ChEBI" id="CHEBI:18420"/>
        <label>1</label>
    </ligand>
</feature>
<feature type="binding site" evidence="2">
    <location>
        <position position="264"/>
    </location>
    <ligand>
        <name>substrate</name>
    </ligand>
</feature>
<evidence type="ECO:0000259" key="4">
    <source>
        <dbReference type="Pfam" id="PF00586"/>
    </source>
</evidence>
<comment type="catalytic activity">
    <reaction evidence="2">
        <text>thiamine phosphate + ATP = thiamine diphosphate + ADP</text>
        <dbReference type="Rhea" id="RHEA:15913"/>
        <dbReference type="ChEBI" id="CHEBI:30616"/>
        <dbReference type="ChEBI" id="CHEBI:37575"/>
        <dbReference type="ChEBI" id="CHEBI:58937"/>
        <dbReference type="ChEBI" id="CHEBI:456216"/>
        <dbReference type="EC" id="2.7.4.16"/>
    </reaction>
</comment>
<keyword evidence="2 6" id="KW-0808">Transferase</keyword>
<dbReference type="CDD" id="cd02194">
    <property type="entry name" value="ThiL"/>
    <property type="match status" value="1"/>
</dbReference>
<keyword evidence="7" id="KW-1185">Reference proteome</keyword>
<comment type="function">
    <text evidence="2">Catalyzes the ATP-dependent phosphorylation of thiamine-monophosphate (TMP) to form thiamine-pyrophosphate (TPP), the active form of vitamin B1.</text>
</comment>
<dbReference type="NCBIfam" id="TIGR01379">
    <property type="entry name" value="thiL"/>
    <property type="match status" value="1"/>
</dbReference>
<evidence type="ECO:0000256" key="1">
    <source>
        <dbReference type="ARBA" id="ARBA00022977"/>
    </source>
</evidence>
<feature type="binding site" evidence="2">
    <location>
        <position position="45"/>
    </location>
    <ligand>
        <name>Mg(2+)</name>
        <dbReference type="ChEBI" id="CHEBI:18420"/>
        <label>1</label>
    </ligand>
</feature>
<accession>A0ABX8AXJ1</accession>
<name>A0ABX8AXJ1_9BACT</name>
<feature type="binding site" evidence="2">
    <location>
        <position position="46"/>
    </location>
    <ligand>
        <name>Mg(2+)</name>
        <dbReference type="ChEBI" id="CHEBI:18420"/>
        <label>2</label>
    </ligand>
</feature>
<dbReference type="Gene3D" id="3.90.650.10">
    <property type="entry name" value="PurM-like C-terminal domain"/>
    <property type="match status" value="1"/>
</dbReference>
<evidence type="ECO:0000256" key="3">
    <source>
        <dbReference type="SAM" id="MobiDB-lite"/>
    </source>
</evidence>
<gene>
    <name evidence="2 6" type="primary">thiL</name>
    <name evidence="6" type="ORF">J8C05_08485</name>
</gene>
<feature type="binding site" evidence="2">
    <location>
        <position position="148"/>
    </location>
    <ligand>
        <name>ATP</name>
        <dbReference type="ChEBI" id="CHEBI:30616"/>
    </ligand>
</feature>
<dbReference type="Gene3D" id="3.30.1330.10">
    <property type="entry name" value="PurM-like, N-terminal domain"/>
    <property type="match status" value="1"/>
</dbReference>
<dbReference type="InterPro" id="IPR036676">
    <property type="entry name" value="PurM-like_C_sf"/>
</dbReference>
<dbReference type="HAMAP" id="MF_02128">
    <property type="entry name" value="TMP_kinase"/>
    <property type="match status" value="1"/>
</dbReference>
<dbReference type="RefSeq" id="WP_211421786.1">
    <property type="nucleotide sequence ID" value="NZ_CP072642.1"/>
</dbReference>
<dbReference type="SUPFAM" id="SSF56042">
    <property type="entry name" value="PurM C-terminal domain-like"/>
    <property type="match status" value="1"/>
</dbReference>
<keyword evidence="2 6" id="KW-0418">Kinase</keyword>
<feature type="region of interest" description="Disordered" evidence="3">
    <location>
        <begin position="321"/>
        <end position="340"/>
    </location>
</feature>
<keyword evidence="2" id="KW-0067">ATP-binding</keyword>
<comment type="similarity">
    <text evidence="2">Belongs to the thiamine-monophosphate kinase family.</text>
</comment>
<feature type="binding site" evidence="2">
    <location>
        <position position="75"/>
    </location>
    <ligand>
        <name>Mg(2+)</name>
        <dbReference type="ChEBI" id="CHEBI:18420"/>
        <label>3</label>
    </ligand>
</feature>
<dbReference type="InterPro" id="IPR036921">
    <property type="entry name" value="PurM-like_N_sf"/>
</dbReference>
<feature type="binding site" evidence="2">
    <location>
        <position position="215"/>
    </location>
    <ligand>
        <name>Mg(2+)</name>
        <dbReference type="ChEBI" id="CHEBI:18420"/>
        <label>5</label>
    </ligand>
</feature>
<evidence type="ECO:0000313" key="6">
    <source>
        <dbReference type="EMBL" id="QUV93403.1"/>
    </source>
</evidence>
<dbReference type="SUPFAM" id="SSF55326">
    <property type="entry name" value="PurM N-terminal domain-like"/>
    <property type="match status" value="1"/>
</dbReference>
<dbReference type="PANTHER" id="PTHR30270">
    <property type="entry name" value="THIAMINE-MONOPHOSPHATE KINASE"/>
    <property type="match status" value="1"/>
</dbReference>
<dbReference type="EMBL" id="CP072642">
    <property type="protein sequence ID" value="QUV93403.1"/>
    <property type="molecule type" value="Genomic_DNA"/>
</dbReference>
<feature type="domain" description="PurM-like C-terminal" evidence="5">
    <location>
        <begin position="153"/>
        <end position="309"/>
    </location>
</feature>
<organism evidence="6 7">
    <name type="scientific">Chloracidobacterium sp. N</name>
    <dbReference type="NCBI Taxonomy" id="2821540"/>
    <lineage>
        <taxon>Bacteria</taxon>
        <taxon>Pseudomonadati</taxon>
        <taxon>Acidobacteriota</taxon>
        <taxon>Terriglobia</taxon>
        <taxon>Terriglobales</taxon>
        <taxon>Acidobacteriaceae</taxon>
        <taxon>Chloracidobacterium</taxon>
        <taxon>Chloracidobacterium aggregatum</taxon>
    </lineage>
</organism>
<keyword evidence="1 2" id="KW-0784">Thiamine biosynthesis</keyword>
<reference evidence="6 7" key="1">
    <citation type="submission" date="2021-03" db="EMBL/GenBank/DDBJ databases">
        <title>Genomic and phenotypic characterization of Chloracidobacterium isolates provides evidence for multiple species.</title>
        <authorList>
            <person name="Saini M.K."/>
            <person name="Costas A.M.G."/>
            <person name="Tank M."/>
            <person name="Bryant D.A."/>
        </authorList>
    </citation>
    <scope>NUCLEOTIDE SEQUENCE [LARGE SCALE GENOMIC DNA]</scope>
    <source>
        <strain evidence="6 7">N</strain>
    </source>
</reference>
<feature type="binding site" evidence="2">
    <location>
        <position position="53"/>
    </location>
    <ligand>
        <name>substrate</name>
    </ligand>
</feature>
<feature type="binding site" evidence="2">
    <location>
        <position position="75"/>
    </location>
    <ligand>
        <name>Mg(2+)</name>
        <dbReference type="ChEBI" id="CHEBI:18420"/>
        <label>2</label>
    </ligand>
</feature>
<comment type="miscellaneous">
    <text evidence="2">Reaction mechanism of ThiL seems to utilize a direct, inline transfer of the gamma-phosphate of ATP to TMP rather than a phosphorylated enzyme intermediate.</text>
</comment>
<feature type="binding site" evidence="2">
    <location>
        <position position="75"/>
    </location>
    <ligand>
        <name>Mg(2+)</name>
        <dbReference type="ChEBI" id="CHEBI:18420"/>
        <label>4</label>
    </ligand>
</feature>
<feature type="binding site" evidence="2">
    <location>
        <position position="122"/>
    </location>
    <ligand>
        <name>Mg(2+)</name>
        <dbReference type="ChEBI" id="CHEBI:18420"/>
        <label>1</label>
    </ligand>
</feature>
<dbReference type="PIRSF" id="PIRSF005303">
    <property type="entry name" value="Thiam_monoph_kin"/>
    <property type="match status" value="1"/>
</dbReference>
<comment type="caution">
    <text evidence="2">Lacks conserved residue(s) required for the propagation of feature annotation.</text>
</comment>
<dbReference type="InterPro" id="IPR016188">
    <property type="entry name" value="PurM-like_N"/>
</dbReference>
<feature type="binding site" evidence="2">
    <location>
        <begin position="121"/>
        <end position="122"/>
    </location>
    <ligand>
        <name>ATP</name>
        <dbReference type="ChEBI" id="CHEBI:30616"/>
    </ligand>
</feature>
<proteinExistence type="inferred from homology"/>
<sequence length="340" mass="34974">MPSERDFLRRLQSVARRGCPDLQLGIGDDAALITPRPGRHLVVMSDALVEDVHFRRRYVPAAAIGHKALAVNLSDCAAMGATPRFCLLSLALPPSAQPLAEDIVQGLLALADRVQVSLVGGDTTASPQSMFVDVCLMGDIAPGCAVTRAGARPDDYLFVSGTLGAAAAALQALEQGAAPPDAASEARFLFPEPRLELGQHLAAHGLATAMLDISDGLSLDLARLCEASQVGAVLEAAALPIALAAVAISPDQTAAHRLALDGGEDYELLFTVSPQQAATVAALSGTAAVGGVSLTCIGRITAGHDITLHMDGEIRPLPARGHDHFVRPGGSGTGTAATWA</sequence>
<comment type="pathway">
    <text evidence="2">Cofactor biosynthesis; thiamine diphosphate biosynthesis; thiamine diphosphate from thiamine phosphate: step 1/1.</text>
</comment>
<dbReference type="Pfam" id="PF00586">
    <property type="entry name" value="AIRS"/>
    <property type="match status" value="1"/>
</dbReference>
<dbReference type="InterPro" id="IPR010918">
    <property type="entry name" value="PurM-like_C_dom"/>
</dbReference>
<keyword evidence="2" id="KW-0547">Nucleotide-binding</keyword>
<evidence type="ECO:0000313" key="7">
    <source>
        <dbReference type="Proteomes" id="UP000677668"/>
    </source>
</evidence>
<feature type="binding site" evidence="2">
    <location>
        <position position="214"/>
    </location>
    <ligand>
        <name>ATP</name>
        <dbReference type="ChEBI" id="CHEBI:30616"/>
    </ligand>
</feature>